<dbReference type="EMBL" id="CP028776">
    <property type="protein sequence ID" value="AWU77332.1"/>
    <property type="molecule type" value="Genomic_DNA"/>
</dbReference>
<feature type="compositionally biased region" description="Low complexity" evidence="2">
    <location>
        <begin position="970"/>
        <end position="982"/>
    </location>
</feature>
<dbReference type="GeneID" id="40385161"/>
<protein>
    <recommendedName>
        <fullName evidence="4">Fibronectin type-III domain-containing protein</fullName>
    </recommendedName>
</protein>
<dbReference type="CDD" id="cd00063">
    <property type="entry name" value="FN3"/>
    <property type="match status" value="1"/>
</dbReference>
<dbReference type="Proteomes" id="UP000249293">
    <property type="component" value="Chromosome 4"/>
</dbReference>
<feature type="compositionally biased region" description="Low complexity" evidence="2">
    <location>
        <begin position="941"/>
        <end position="950"/>
    </location>
</feature>
<feature type="compositionally biased region" description="Low complexity" evidence="2">
    <location>
        <begin position="180"/>
        <end position="212"/>
    </location>
</feature>
<feature type="domain" description="Fibronectin type-III" evidence="4">
    <location>
        <begin position="40"/>
        <end position="143"/>
    </location>
</feature>
<feature type="chain" id="PRO_5015836526" description="Fibronectin type-III domain-containing protein" evidence="3">
    <location>
        <begin position="18"/>
        <end position="1023"/>
    </location>
</feature>
<evidence type="ECO:0000259" key="4">
    <source>
        <dbReference type="PROSITE" id="PS50853"/>
    </source>
</evidence>
<evidence type="ECO:0000256" key="2">
    <source>
        <dbReference type="SAM" id="MobiDB-lite"/>
    </source>
</evidence>
<keyword evidence="6" id="KW-1185">Reference proteome</keyword>
<evidence type="ECO:0000256" key="3">
    <source>
        <dbReference type="SAM" id="SignalP"/>
    </source>
</evidence>
<keyword evidence="1" id="KW-0175">Coiled coil</keyword>
<feature type="compositionally biased region" description="Low complexity" evidence="2">
    <location>
        <begin position="757"/>
        <end position="818"/>
    </location>
</feature>
<evidence type="ECO:0000313" key="5">
    <source>
        <dbReference type="EMBL" id="AWU77332.1"/>
    </source>
</evidence>
<dbReference type="RefSeq" id="XP_029322809.1">
    <property type="nucleotide sequence ID" value="XM_029466949.1"/>
</dbReference>
<keyword evidence="3" id="KW-0732">Signal</keyword>
<dbReference type="InterPro" id="IPR013783">
    <property type="entry name" value="Ig-like_fold"/>
</dbReference>
<dbReference type="Gene3D" id="2.60.40.10">
    <property type="entry name" value="Immunoglobulins"/>
    <property type="match status" value="1"/>
</dbReference>
<dbReference type="OrthoDB" id="5572782at2759"/>
<dbReference type="PROSITE" id="PS50853">
    <property type="entry name" value="FN3"/>
    <property type="match status" value="1"/>
</dbReference>
<dbReference type="VEuPathDB" id="FungiDB:C5L36_0D00710"/>
<reference evidence="5 6" key="1">
    <citation type="submission" date="2018-06" db="EMBL/GenBank/DDBJ databases">
        <title>Population genomics shows no distinction between pathogenic Candida krusei and environmental Pichia kudriavzevii: One species, four names.</title>
        <authorList>
            <person name="Douglass A.P."/>
            <person name="Offei B."/>
            <person name="Braun-Galleani S."/>
            <person name="Coughlan A.Y."/>
            <person name="Martos A."/>
            <person name="Ortiz-Merino R.A."/>
            <person name="Byrne K.P."/>
            <person name="Wolfe K.H."/>
        </authorList>
    </citation>
    <scope>NUCLEOTIDE SEQUENCE [LARGE SCALE GENOMIC DNA]</scope>
    <source>
        <strain evidence="5 6">CBS573</strain>
    </source>
</reference>
<feature type="region of interest" description="Disordered" evidence="2">
    <location>
        <begin position="171"/>
        <end position="218"/>
    </location>
</feature>
<feature type="compositionally biased region" description="Polar residues" evidence="2">
    <location>
        <begin position="836"/>
        <end position="867"/>
    </location>
</feature>
<dbReference type="InterPro" id="IPR003961">
    <property type="entry name" value="FN3_dom"/>
</dbReference>
<feature type="region of interest" description="Disordered" evidence="2">
    <location>
        <begin position="601"/>
        <end position="627"/>
    </location>
</feature>
<dbReference type="KEGG" id="pkz:C5L36_0D00710"/>
<feature type="compositionally biased region" description="Polar residues" evidence="2">
    <location>
        <begin position="958"/>
        <end position="969"/>
    </location>
</feature>
<feature type="coiled-coil region" evidence="1">
    <location>
        <begin position="231"/>
        <end position="371"/>
    </location>
</feature>
<feature type="region of interest" description="Disordered" evidence="2">
    <location>
        <begin position="927"/>
        <end position="1023"/>
    </location>
</feature>
<organism evidence="5 6">
    <name type="scientific">Pichia kudriavzevii</name>
    <name type="common">Yeast</name>
    <name type="synonym">Issatchenkia orientalis</name>
    <dbReference type="NCBI Taxonomy" id="4909"/>
    <lineage>
        <taxon>Eukaryota</taxon>
        <taxon>Fungi</taxon>
        <taxon>Dikarya</taxon>
        <taxon>Ascomycota</taxon>
        <taxon>Saccharomycotina</taxon>
        <taxon>Pichiomycetes</taxon>
        <taxon>Pichiales</taxon>
        <taxon>Pichiaceae</taxon>
        <taxon>Pichia</taxon>
    </lineage>
</organism>
<dbReference type="SUPFAM" id="SSF49265">
    <property type="entry name" value="Fibronectin type III"/>
    <property type="match status" value="1"/>
</dbReference>
<name>A0A2U9R7G8_PICKU</name>
<dbReference type="AlphaFoldDB" id="A0A2U9R7G8"/>
<gene>
    <name evidence="5" type="ORF">C5L36_0D00710</name>
</gene>
<dbReference type="STRING" id="4909.A0A2U9R7G8"/>
<accession>A0A2U9R7G8</accession>
<proteinExistence type="predicted"/>
<evidence type="ECO:0000313" key="6">
    <source>
        <dbReference type="Proteomes" id="UP000249293"/>
    </source>
</evidence>
<feature type="compositionally biased region" description="Gly residues" evidence="2">
    <location>
        <begin position="990"/>
        <end position="1008"/>
    </location>
</feature>
<feature type="compositionally biased region" description="Polar residues" evidence="2">
    <location>
        <begin position="614"/>
        <end position="627"/>
    </location>
</feature>
<evidence type="ECO:0000256" key="1">
    <source>
        <dbReference type="SAM" id="Coils"/>
    </source>
</evidence>
<dbReference type="SMART" id="SM00060">
    <property type="entry name" value="FN3"/>
    <property type="match status" value="1"/>
</dbReference>
<feature type="signal peptide" evidence="3">
    <location>
        <begin position="1"/>
        <end position="17"/>
    </location>
</feature>
<dbReference type="InterPro" id="IPR036116">
    <property type="entry name" value="FN3_sf"/>
</dbReference>
<sequence length="1023" mass="113888">MILVMFMLACAGTLWLAHRFSLLMSLPIETSVKSLSIPIPKVPLLSVDKVTDTSIAFHWSDVSGNTENGDSKKEKDDLVSSSNIDHYILYINGIQTLRIKGDVNKCTLEELEPSSNYQIDLVAFNLAGFRSKSSPIFIKTSAKHIEDSKLQSLQNIDNVIKYLLREQERESLTRTDPFKSTTASSASNGRSRSGTLDGNQQPPTTSTSTNPTIDSKHPHLIDDINELKWILESGLEEVQQLMRSYKEAEFEFQEEESNLIATRDEARTRRKFEDNNRTNLRQEIKLLEEQRVRGASRVSADQKKIKERERKIDELKHQIEKLNSDTIRMQKELEFQTKQNPKKLLKLENEVMNLNKEIFVSQEELHNLEDELRYEISLRKTLESTKLKVIELFEKINENIDEVTGLLRPEGVQYLNDLFKLKPEWEKELYQEIKEIDEKAESDYRHLQAREWEKFELKKKQIDEEKRQRILQNVQNVQNVNSNPILPTVNINTSNENVTTGTTPTNVNGYLYNQLPSHSNGSAFNSQQFNSNSMRSLMGLRSENNGSFQGEFDDSASLNAFNGKNNIWAINNSDRQSVNMLLPQNLIDSEEIDQLLTNTNKSNNHTVLSPHINPLSQPSLNPQNGSAASPNISQINQFDYYQNNGLNGMVLGSSPHHQRITSLSALTTAASQMNLMNSPPQSLHAQLSNNDSIVTTQSPFNNNNSMNMQLNTNPVSGGNDIDPVSMYLTSNGLSDNTSSHHYSKIFGTLGSDLQETNINNANSNSNNYNLNSNSTSTNVNTTIKNNNNNNSSTRGRSSSFGSSIWSNGNTNNNHANSGSWGGLQPNNGFSFLGTPASLNQSEQQSLVSTMNDQIGQSPSTSIVEQSNTNKVVNTTTGDHHHPNSPSFLKSMMGKFGASPTKTLSNKTVEHHFDAHGHISLFDETIEENPKDEKSPITHNKSSSFGSSRFFKLPRKNSMHSTSQASAATLGSTDGSIIGSSISEDPNAVNGNGGSGSGSGSGSGGGGFMGRKLSFAFKRDKDKE</sequence>
<feature type="region of interest" description="Disordered" evidence="2">
    <location>
        <begin position="757"/>
        <end position="867"/>
    </location>
</feature>